<dbReference type="AlphaFoldDB" id="A0AAJ0MKG0"/>
<evidence type="ECO:0000256" key="9">
    <source>
        <dbReference type="SAM" id="SignalP"/>
    </source>
</evidence>
<feature type="chain" id="PRO_5042583978" description="cellulase" evidence="9">
    <location>
        <begin position="21"/>
        <end position="113"/>
    </location>
</feature>
<keyword evidence="6" id="KW-0119">Carbohydrate metabolism</keyword>
<proteinExistence type="inferred from homology"/>
<comment type="caution">
    <text evidence="11">The sequence shown here is derived from an EMBL/GenBank/DDBJ whole genome shotgun (WGS) entry which is preliminary data.</text>
</comment>
<evidence type="ECO:0000313" key="12">
    <source>
        <dbReference type="Proteomes" id="UP001275084"/>
    </source>
</evidence>
<dbReference type="InterPro" id="IPR036908">
    <property type="entry name" value="RlpA-like_sf"/>
</dbReference>
<sequence>MRVHKLFVLGFGIFTTTAAAAPAATSGMGKSYTGWDCCKPACAWSSNLLRTVTGASLVCDINNRPLPTRDGLSAPSDCSLNGTAFLCDTYPTLSAREKVMTVRLSMSGRPSRT</sequence>
<dbReference type="SUPFAM" id="SSF50685">
    <property type="entry name" value="Barwin-like endoglucanases"/>
    <property type="match status" value="1"/>
</dbReference>
<dbReference type="EMBL" id="JAUIQD010000001">
    <property type="protein sequence ID" value="KAK3363707.1"/>
    <property type="molecule type" value="Genomic_DNA"/>
</dbReference>
<evidence type="ECO:0000256" key="3">
    <source>
        <dbReference type="ARBA" id="ARBA00012601"/>
    </source>
</evidence>
<dbReference type="EC" id="3.2.1.4" evidence="3"/>
<reference evidence="11" key="2">
    <citation type="submission" date="2023-06" db="EMBL/GenBank/DDBJ databases">
        <authorList>
            <consortium name="Lawrence Berkeley National Laboratory"/>
            <person name="Haridas S."/>
            <person name="Hensen N."/>
            <person name="Bonometti L."/>
            <person name="Westerberg I."/>
            <person name="Brannstrom I.O."/>
            <person name="Guillou S."/>
            <person name="Cros-Aarteil S."/>
            <person name="Calhoun S."/>
            <person name="Kuo A."/>
            <person name="Mondo S."/>
            <person name="Pangilinan J."/>
            <person name="Riley R."/>
            <person name="Labutti K."/>
            <person name="Andreopoulos B."/>
            <person name="Lipzen A."/>
            <person name="Chen C."/>
            <person name="Yanf M."/>
            <person name="Daum C."/>
            <person name="Ng V."/>
            <person name="Clum A."/>
            <person name="Steindorff A."/>
            <person name="Ohm R."/>
            <person name="Martin F."/>
            <person name="Silar P."/>
            <person name="Natvig D."/>
            <person name="Lalanne C."/>
            <person name="Gautier V."/>
            <person name="Ament-Velasquez S.L."/>
            <person name="Kruys A."/>
            <person name="Hutchinson M.I."/>
            <person name="Powell A.J."/>
            <person name="Barry K."/>
            <person name="Miller A.N."/>
            <person name="Grigoriev I.V."/>
            <person name="Debuchy R."/>
            <person name="Gladieux P."/>
            <person name="Thoren M.H."/>
            <person name="Johannesson H."/>
        </authorList>
    </citation>
    <scope>NUCLEOTIDE SEQUENCE</scope>
    <source>
        <strain evidence="11">CBS 955.72</strain>
    </source>
</reference>
<evidence type="ECO:0000256" key="7">
    <source>
        <dbReference type="ARBA" id="ARBA00023295"/>
    </source>
</evidence>
<comment type="similarity">
    <text evidence="2">Belongs to the glycosyl hydrolase 45 (cellulase K) family.</text>
</comment>
<dbReference type="GO" id="GO:0008810">
    <property type="term" value="F:cellulase activity"/>
    <property type="evidence" value="ECO:0007669"/>
    <property type="project" value="UniProtKB-EC"/>
</dbReference>
<evidence type="ECO:0000259" key="10">
    <source>
        <dbReference type="Pfam" id="PF02015"/>
    </source>
</evidence>
<evidence type="ECO:0000256" key="2">
    <source>
        <dbReference type="ARBA" id="ARBA00007793"/>
    </source>
</evidence>
<protein>
    <recommendedName>
        <fullName evidence="3">cellulase</fullName>
        <ecNumber evidence="3">3.2.1.4</ecNumber>
    </recommendedName>
</protein>
<comment type="catalytic activity">
    <reaction evidence="1">
        <text>Endohydrolysis of (1-&gt;4)-beta-D-glucosidic linkages in cellulose, lichenin and cereal beta-D-glucans.</text>
        <dbReference type="EC" id="3.2.1.4"/>
    </reaction>
</comment>
<dbReference type="GO" id="GO:0030245">
    <property type="term" value="P:cellulose catabolic process"/>
    <property type="evidence" value="ECO:0007669"/>
    <property type="project" value="UniProtKB-KW"/>
</dbReference>
<keyword evidence="7" id="KW-0326">Glycosidase</keyword>
<evidence type="ECO:0000256" key="6">
    <source>
        <dbReference type="ARBA" id="ARBA00023277"/>
    </source>
</evidence>
<keyword evidence="12" id="KW-1185">Reference proteome</keyword>
<evidence type="ECO:0000256" key="5">
    <source>
        <dbReference type="ARBA" id="ARBA00023001"/>
    </source>
</evidence>
<gene>
    <name evidence="11" type="ORF">B0T25DRAFT_562690</name>
</gene>
<dbReference type="Gene3D" id="2.40.40.10">
    <property type="entry name" value="RlpA-like domain"/>
    <property type="match status" value="1"/>
</dbReference>
<feature type="domain" description="Glycosyl hydrolases family 45 active site" evidence="10">
    <location>
        <begin position="29"/>
        <end position="92"/>
    </location>
</feature>
<keyword evidence="8" id="KW-0624">Polysaccharide degradation</keyword>
<dbReference type="Pfam" id="PF02015">
    <property type="entry name" value="Glyco_hydro_45"/>
    <property type="match status" value="1"/>
</dbReference>
<feature type="signal peptide" evidence="9">
    <location>
        <begin position="1"/>
        <end position="20"/>
    </location>
</feature>
<organism evidence="11 12">
    <name type="scientific">Lasiosphaeria hispida</name>
    <dbReference type="NCBI Taxonomy" id="260671"/>
    <lineage>
        <taxon>Eukaryota</taxon>
        <taxon>Fungi</taxon>
        <taxon>Dikarya</taxon>
        <taxon>Ascomycota</taxon>
        <taxon>Pezizomycotina</taxon>
        <taxon>Sordariomycetes</taxon>
        <taxon>Sordariomycetidae</taxon>
        <taxon>Sordariales</taxon>
        <taxon>Lasiosphaeriaceae</taxon>
        <taxon>Lasiosphaeria</taxon>
    </lineage>
</organism>
<evidence type="ECO:0000256" key="8">
    <source>
        <dbReference type="ARBA" id="ARBA00023326"/>
    </source>
</evidence>
<dbReference type="InterPro" id="IPR000334">
    <property type="entry name" value="Glyco_hydro_45"/>
</dbReference>
<keyword evidence="4" id="KW-0378">Hydrolase</keyword>
<evidence type="ECO:0000256" key="4">
    <source>
        <dbReference type="ARBA" id="ARBA00022801"/>
    </source>
</evidence>
<evidence type="ECO:0000256" key="1">
    <source>
        <dbReference type="ARBA" id="ARBA00000966"/>
    </source>
</evidence>
<accession>A0AAJ0MKG0</accession>
<keyword evidence="9" id="KW-0732">Signal</keyword>
<name>A0AAJ0MKG0_9PEZI</name>
<reference evidence="11" key="1">
    <citation type="journal article" date="2023" name="Mol. Phylogenet. Evol.">
        <title>Genome-scale phylogeny and comparative genomics of the fungal order Sordariales.</title>
        <authorList>
            <person name="Hensen N."/>
            <person name="Bonometti L."/>
            <person name="Westerberg I."/>
            <person name="Brannstrom I.O."/>
            <person name="Guillou S."/>
            <person name="Cros-Aarteil S."/>
            <person name="Calhoun S."/>
            <person name="Haridas S."/>
            <person name="Kuo A."/>
            <person name="Mondo S."/>
            <person name="Pangilinan J."/>
            <person name="Riley R."/>
            <person name="LaButti K."/>
            <person name="Andreopoulos B."/>
            <person name="Lipzen A."/>
            <person name="Chen C."/>
            <person name="Yan M."/>
            <person name="Daum C."/>
            <person name="Ng V."/>
            <person name="Clum A."/>
            <person name="Steindorff A."/>
            <person name="Ohm R.A."/>
            <person name="Martin F."/>
            <person name="Silar P."/>
            <person name="Natvig D.O."/>
            <person name="Lalanne C."/>
            <person name="Gautier V."/>
            <person name="Ament-Velasquez S.L."/>
            <person name="Kruys A."/>
            <person name="Hutchinson M.I."/>
            <person name="Powell A.J."/>
            <person name="Barry K."/>
            <person name="Miller A.N."/>
            <person name="Grigoriev I.V."/>
            <person name="Debuchy R."/>
            <person name="Gladieux P."/>
            <person name="Hiltunen Thoren M."/>
            <person name="Johannesson H."/>
        </authorList>
    </citation>
    <scope>NUCLEOTIDE SEQUENCE</scope>
    <source>
        <strain evidence="11">CBS 955.72</strain>
    </source>
</reference>
<evidence type="ECO:0000313" key="11">
    <source>
        <dbReference type="EMBL" id="KAK3363707.1"/>
    </source>
</evidence>
<dbReference type="Proteomes" id="UP001275084">
    <property type="component" value="Unassembled WGS sequence"/>
</dbReference>
<keyword evidence="5" id="KW-0136">Cellulose degradation</keyword>